<evidence type="ECO:0000313" key="6">
    <source>
        <dbReference type="EnsemblFungi" id="EJT69460"/>
    </source>
</evidence>
<feature type="repeat" description="ANK" evidence="3">
    <location>
        <begin position="482"/>
        <end position="514"/>
    </location>
</feature>
<keyword evidence="1" id="KW-0677">Repeat</keyword>
<protein>
    <submittedName>
        <fullName evidence="5 6">Uncharacterized protein</fullName>
    </submittedName>
</protein>
<dbReference type="Gene3D" id="1.25.40.20">
    <property type="entry name" value="Ankyrin repeat-containing domain"/>
    <property type="match status" value="1"/>
</dbReference>
<keyword evidence="7" id="KW-1185">Reference proteome</keyword>
<keyword evidence="2 3" id="KW-0040">ANK repeat</keyword>
<evidence type="ECO:0000256" key="2">
    <source>
        <dbReference type="ARBA" id="ARBA00023043"/>
    </source>
</evidence>
<dbReference type="PANTHER" id="PTHR24201">
    <property type="entry name" value="ANK_REP_REGION DOMAIN-CONTAINING PROTEIN"/>
    <property type="match status" value="1"/>
</dbReference>
<dbReference type="GeneID" id="20353537"/>
<dbReference type="PROSITE" id="PS50088">
    <property type="entry name" value="ANK_REPEAT"/>
    <property type="match status" value="2"/>
</dbReference>
<dbReference type="AlphaFoldDB" id="J3PHU8"/>
<reference evidence="6" key="5">
    <citation type="submission" date="2018-04" db="UniProtKB">
        <authorList>
            <consortium name="EnsemblFungi"/>
        </authorList>
    </citation>
    <scope>IDENTIFICATION</scope>
    <source>
        <strain evidence="6">R3-111a-1</strain>
    </source>
</reference>
<dbReference type="InterPro" id="IPR002110">
    <property type="entry name" value="Ankyrin_rpt"/>
</dbReference>
<dbReference type="PANTHER" id="PTHR24201:SF16">
    <property type="entry name" value="ANKYRIN-1-LIKE-RELATED"/>
    <property type="match status" value="1"/>
</dbReference>
<feature type="region of interest" description="Disordered" evidence="4">
    <location>
        <begin position="800"/>
        <end position="819"/>
    </location>
</feature>
<evidence type="ECO:0000256" key="3">
    <source>
        <dbReference type="PROSITE-ProRule" id="PRU00023"/>
    </source>
</evidence>
<dbReference type="SUPFAM" id="SSF48403">
    <property type="entry name" value="Ankyrin repeat"/>
    <property type="match status" value="1"/>
</dbReference>
<feature type="compositionally biased region" description="Acidic residues" evidence="4">
    <location>
        <begin position="857"/>
        <end position="870"/>
    </location>
</feature>
<organism evidence="5">
    <name type="scientific">Gaeumannomyces tritici (strain R3-111a-1)</name>
    <name type="common">Wheat and barley take-all root rot fungus</name>
    <name type="synonym">Gaeumannomyces graminis var. tritici</name>
    <dbReference type="NCBI Taxonomy" id="644352"/>
    <lineage>
        <taxon>Eukaryota</taxon>
        <taxon>Fungi</taxon>
        <taxon>Dikarya</taxon>
        <taxon>Ascomycota</taxon>
        <taxon>Pezizomycotina</taxon>
        <taxon>Sordariomycetes</taxon>
        <taxon>Sordariomycetidae</taxon>
        <taxon>Magnaporthales</taxon>
        <taxon>Magnaporthaceae</taxon>
        <taxon>Gaeumannomyces</taxon>
    </lineage>
</organism>
<reference evidence="7" key="1">
    <citation type="submission" date="2010-07" db="EMBL/GenBank/DDBJ databases">
        <title>The genome sequence of Gaeumannomyces graminis var. tritici strain R3-111a-1.</title>
        <authorList>
            <consortium name="The Broad Institute Genome Sequencing Platform"/>
            <person name="Ma L.-J."/>
            <person name="Dead R."/>
            <person name="Young S."/>
            <person name="Zeng Q."/>
            <person name="Koehrsen M."/>
            <person name="Alvarado L."/>
            <person name="Berlin A."/>
            <person name="Chapman S.B."/>
            <person name="Chen Z."/>
            <person name="Freedman E."/>
            <person name="Gellesch M."/>
            <person name="Goldberg J."/>
            <person name="Griggs A."/>
            <person name="Gujja S."/>
            <person name="Heilman E.R."/>
            <person name="Heiman D."/>
            <person name="Hepburn T."/>
            <person name="Howarth C."/>
            <person name="Jen D."/>
            <person name="Larson L."/>
            <person name="Mehta T."/>
            <person name="Neiman D."/>
            <person name="Pearson M."/>
            <person name="Roberts A."/>
            <person name="Saif S."/>
            <person name="Shea T."/>
            <person name="Shenoy N."/>
            <person name="Sisk P."/>
            <person name="Stolte C."/>
            <person name="Sykes S."/>
            <person name="Walk T."/>
            <person name="White J."/>
            <person name="Yandava C."/>
            <person name="Haas B."/>
            <person name="Nusbaum C."/>
            <person name="Birren B."/>
        </authorList>
    </citation>
    <scope>NUCLEOTIDE SEQUENCE [LARGE SCALE GENOMIC DNA]</scope>
    <source>
        <strain evidence="7">R3-111a-1</strain>
    </source>
</reference>
<evidence type="ECO:0000313" key="7">
    <source>
        <dbReference type="Proteomes" id="UP000006039"/>
    </source>
</evidence>
<dbReference type="HOGENOM" id="CLU_010556_0_0_1"/>
<dbReference type="Proteomes" id="UP000006039">
    <property type="component" value="Unassembled WGS sequence"/>
</dbReference>
<dbReference type="PROSITE" id="PS50297">
    <property type="entry name" value="ANK_REP_REGION"/>
    <property type="match status" value="2"/>
</dbReference>
<gene>
    <name evidence="6" type="primary">20353537</name>
    <name evidence="5" type="ORF">GGTG_13079</name>
</gene>
<dbReference type="InterPro" id="IPR050776">
    <property type="entry name" value="Ank_Repeat/CDKN_Inhibitor"/>
</dbReference>
<reference evidence="6" key="4">
    <citation type="journal article" date="2015" name="G3 (Bethesda)">
        <title>Genome sequences of three phytopathogenic species of the Magnaporthaceae family of fungi.</title>
        <authorList>
            <person name="Okagaki L.H."/>
            <person name="Nunes C.C."/>
            <person name="Sailsbery J."/>
            <person name="Clay B."/>
            <person name="Brown D."/>
            <person name="John T."/>
            <person name="Oh Y."/>
            <person name="Young N."/>
            <person name="Fitzgerald M."/>
            <person name="Haas B.J."/>
            <person name="Zeng Q."/>
            <person name="Young S."/>
            <person name="Adiconis X."/>
            <person name="Fan L."/>
            <person name="Levin J.Z."/>
            <person name="Mitchell T.K."/>
            <person name="Okubara P.A."/>
            <person name="Farman M.L."/>
            <person name="Kohn L.M."/>
            <person name="Birren B."/>
            <person name="Ma L.-J."/>
            <person name="Dean R.A."/>
        </authorList>
    </citation>
    <scope>NUCLEOTIDE SEQUENCE</scope>
    <source>
        <strain evidence="6">R3-111a-1</strain>
    </source>
</reference>
<name>J3PHU8_GAET3</name>
<dbReference type="Pfam" id="PF12796">
    <property type="entry name" value="Ank_2"/>
    <property type="match status" value="1"/>
</dbReference>
<dbReference type="RefSeq" id="XP_009229245.1">
    <property type="nucleotide sequence ID" value="XM_009230981.1"/>
</dbReference>
<dbReference type="GO" id="GO:0005634">
    <property type="term" value="C:nucleus"/>
    <property type="evidence" value="ECO:0007669"/>
    <property type="project" value="TreeGrafter"/>
</dbReference>
<dbReference type="OrthoDB" id="341259at2759"/>
<evidence type="ECO:0000313" key="5">
    <source>
        <dbReference type="EMBL" id="EJT69460.1"/>
    </source>
</evidence>
<feature type="region of interest" description="Disordered" evidence="4">
    <location>
        <begin position="848"/>
        <end position="870"/>
    </location>
</feature>
<accession>J3PHU8</accession>
<dbReference type="STRING" id="644352.J3PHU8"/>
<reference evidence="5" key="3">
    <citation type="submission" date="2010-09" db="EMBL/GenBank/DDBJ databases">
        <title>Annotation of Gaeumannomyces graminis var. tritici R3-111a-1.</title>
        <authorList>
            <consortium name="The Broad Institute Genome Sequencing Platform"/>
            <person name="Ma L.-J."/>
            <person name="Dead R."/>
            <person name="Young S.K."/>
            <person name="Zeng Q."/>
            <person name="Gargeya S."/>
            <person name="Fitzgerald M."/>
            <person name="Haas B."/>
            <person name="Abouelleil A."/>
            <person name="Alvarado L."/>
            <person name="Arachchi H.M."/>
            <person name="Berlin A."/>
            <person name="Brown A."/>
            <person name="Chapman S.B."/>
            <person name="Chen Z."/>
            <person name="Dunbar C."/>
            <person name="Freedman E."/>
            <person name="Gearin G."/>
            <person name="Gellesch M."/>
            <person name="Goldberg J."/>
            <person name="Griggs A."/>
            <person name="Gujja S."/>
            <person name="Heiman D."/>
            <person name="Howarth C."/>
            <person name="Larson L."/>
            <person name="Lui A."/>
            <person name="MacDonald P.J.P."/>
            <person name="Mehta T."/>
            <person name="Montmayeur A."/>
            <person name="Murphy C."/>
            <person name="Neiman D."/>
            <person name="Pearson M."/>
            <person name="Priest M."/>
            <person name="Roberts A."/>
            <person name="Saif S."/>
            <person name="Shea T."/>
            <person name="Shenoy N."/>
            <person name="Sisk P."/>
            <person name="Stolte C."/>
            <person name="Sykes S."/>
            <person name="Yandava C."/>
            <person name="Wortman J."/>
            <person name="Nusbaum C."/>
            <person name="Birren B."/>
        </authorList>
    </citation>
    <scope>NUCLEOTIDE SEQUENCE</scope>
    <source>
        <strain evidence="5">R3-111a-1</strain>
    </source>
</reference>
<dbReference type="SMART" id="SM00248">
    <property type="entry name" value="ANK"/>
    <property type="match status" value="3"/>
</dbReference>
<proteinExistence type="predicted"/>
<evidence type="ECO:0000256" key="4">
    <source>
        <dbReference type="SAM" id="MobiDB-lite"/>
    </source>
</evidence>
<dbReference type="EMBL" id="GL385404">
    <property type="protein sequence ID" value="EJT69460.1"/>
    <property type="molecule type" value="Genomic_DNA"/>
</dbReference>
<reference evidence="5" key="2">
    <citation type="submission" date="2010-07" db="EMBL/GenBank/DDBJ databases">
        <authorList>
            <consortium name="The Broad Institute Genome Sequencing Platform"/>
            <consortium name="Broad Institute Genome Sequencing Center for Infectious Disease"/>
            <person name="Ma L.-J."/>
            <person name="Dead R."/>
            <person name="Young S."/>
            <person name="Zeng Q."/>
            <person name="Koehrsen M."/>
            <person name="Alvarado L."/>
            <person name="Berlin A."/>
            <person name="Chapman S.B."/>
            <person name="Chen Z."/>
            <person name="Freedman E."/>
            <person name="Gellesch M."/>
            <person name="Goldberg J."/>
            <person name="Griggs A."/>
            <person name="Gujja S."/>
            <person name="Heilman E.R."/>
            <person name="Heiman D."/>
            <person name="Hepburn T."/>
            <person name="Howarth C."/>
            <person name="Jen D."/>
            <person name="Larson L."/>
            <person name="Mehta T."/>
            <person name="Neiman D."/>
            <person name="Pearson M."/>
            <person name="Roberts A."/>
            <person name="Saif S."/>
            <person name="Shea T."/>
            <person name="Shenoy N."/>
            <person name="Sisk P."/>
            <person name="Stolte C."/>
            <person name="Sykes S."/>
            <person name="Walk T."/>
            <person name="White J."/>
            <person name="Yandava C."/>
            <person name="Haas B."/>
            <person name="Nusbaum C."/>
            <person name="Birren B."/>
        </authorList>
    </citation>
    <scope>NUCLEOTIDE SEQUENCE</scope>
    <source>
        <strain evidence="5">R3-111a-1</strain>
    </source>
</reference>
<dbReference type="EnsemblFungi" id="EJT69460">
    <property type="protein sequence ID" value="EJT69460"/>
    <property type="gene ID" value="GGTG_13079"/>
</dbReference>
<feature type="compositionally biased region" description="Polar residues" evidence="4">
    <location>
        <begin position="802"/>
        <end position="813"/>
    </location>
</feature>
<feature type="repeat" description="ANK" evidence="3">
    <location>
        <begin position="516"/>
        <end position="548"/>
    </location>
</feature>
<sequence length="870" mass="95082">MPLSFLLGIPHRTNSTSYAMEPLSIATAVAGFADAAMLVGKGIRLLRTISNVDSDFRSLLSELDALQIFVDQVSRVIEEISQPSMKASEPSLEHLEAVLYRLVQTTKELESLAKDLVSGAEGHLGREGGTKISKVKWLKHRSATTALRQRCRSSREDMNSLLGPVGLLLQSARHAQLTLRVTEVQAAITQVINQAAKRAMKEAVTPAIQPRTTVAASAWGASESHSNSASFDAFAVDASAAKGCGYRCRCRCHITSRIQTPSWLCSIVGEYLLRYNAVPFFDKRPCDSASCLAGTKKFIRLHLHFPPWLLRSAIHVALLWHAFGSPGATMFFAVSRPISFGPIWAAIRFNNLSRLRQELSAGEILPTDIDSTTGEAILAPVLRECPDNPAVINIFIESWKHHLPRVVGRNGLSASGIAQTMLWKTPQLSAEVRRALERIVTLASNHSPPPSLIRDAILGIGPVGLGKALEIEPRNVNVLDCYGLSPLHWVAYRNDVASARLLLENKAKVELKDMPLGRTALHISCLLGLFDLAHMLLCHGADPNCEDSMQMNPLHYAMEFPDIVRLLLDFGALPNGSRRLERAPLHYLFGLRTGAKAGEAITTIAAAGGDTNLKSPLGVSTLDLAAAWGDINGVEAHFLCDARPDLSGLGLDHLSQCGCYSMNLQVIEALRGIAGRIQVDIDCLGSTSLAELLQGRMQSRWPIEVPERFPRFLNPQQRTFPPLTYMAVYNLNALIVEIREANWSAGLFLESRGRLLAGGSHQKLKRWLGKQLLRMQYEPSNVDRIWDDLDAVGYPLGLGNPVTDSNTSLPSSGEDTDPWDGEQWAQAGLNEGSIFGFDSLFGEDEIGSPGILIGTPDEPEGDEDEFFDAL</sequence>
<dbReference type="VEuPathDB" id="FungiDB:GGTG_13079"/>
<dbReference type="eggNOG" id="KOG0504">
    <property type="taxonomic scope" value="Eukaryota"/>
</dbReference>
<evidence type="ECO:0000256" key="1">
    <source>
        <dbReference type="ARBA" id="ARBA00022737"/>
    </source>
</evidence>
<dbReference type="InterPro" id="IPR036770">
    <property type="entry name" value="Ankyrin_rpt-contain_sf"/>
</dbReference>